<name>A0A2P2NR68_RHIMU</name>
<evidence type="ECO:0000313" key="1">
    <source>
        <dbReference type="EMBL" id="MBX45008.1"/>
    </source>
</evidence>
<organism evidence="1">
    <name type="scientific">Rhizophora mucronata</name>
    <name type="common">Asiatic mangrove</name>
    <dbReference type="NCBI Taxonomy" id="61149"/>
    <lineage>
        <taxon>Eukaryota</taxon>
        <taxon>Viridiplantae</taxon>
        <taxon>Streptophyta</taxon>
        <taxon>Embryophyta</taxon>
        <taxon>Tracheophyta</taxon>
        <taxon>Spermatophyta</taxon>
        <taxon>Magnoliopsida</taxon>
        <taxon>eudicotyledons</taxon>
        <taxon>Gunneridae</taxon>
        <taxon>Pentapetalae</taxon>
        <taxon>rosids</taxon>
        <taxon>fabids</taxon>
        <taxon>Malpighiales</taxon>
        <taxon>Rhizophoraceae</taxon>
        <taxon>Rhizophora</taxon>
    </lineage>
</organism>
<dbReference type="AlphaFoldDB" id="A0A2P2NR68"/>
<dbReference type="EMBL" id="GGEC01064524">
    <property type="protein sequence ID" value="MBX45008.1"/>
    <property type="molecule type" value="Transcribed_RNA"/>
</dbReference>
<reference evidence="1" key="1">
    <citation type="submission" date="2018-02" db="EMBL/GenBank/DDBJ databases">
        <title>Rhizophora mucronata_Transcriptome.</title>
        <authorList>
            <person name="Meera S.P."/>
            <person name="Sreeshan A."/>
            <person name="Augustine A."/>
        </authorList>
    </citation>
    <scope>NUCLEOTIDE SEQUENCE</scope>
    <source>
        <tissue evidence="1">Leaf</tissue>
    </source>
</reference>
<proteinExistence type="predicted"/>
<protein>
    <submittedName>
        <fullName evidence="1">Uncharacterized protein</fullName>
    </submittedName>
</protein>
<accession>A0A2P2NR68</accession>
<sequence>MFLFYSDSYILNVGLRLSSDLQWIGN</sequence>